<keyword evidence="4 11" id="KW-0547">Nucleotide-binding</keyword>
<dbReference type="Proteomes" id="UP001168540">
    <property type="component" value="Unassembled WGS sequence"/>
</dbReference>
<feature type="binding site" evidence="11">
    <location>
        <position position="472"/>
    </location>
    <ligand>
        <name>Zn(2+)</name>
        <dbReference type="ChEBI" id="CHEBI:29105"/>
        <label>1</label>
    </ligand>
</feature>
<dbReference type="Pfam" id="PF18074">
    <property type="entry name" value="PriA_C"/>
    <property type="match status" value="1"/>
</dbReference>
<evidence type="ECO:0000256" key="10">
    <source>
        <dbReference type="ARBA" id="ARBA00023235"/>
    </source>
</evidence>
<comment type="cofactor">
    <cofactor evidence="11">
        <name>Zn(2+)</name>
        <dbReference type="ChEBI" id="CHEBI:29105"/>
    </cofactor>
    <text evidence="11">Binds 2 zinc ions per subunit.</text>
</comment>
<evidence type="ECO:0000256" key="4">
    <source>
        <dbReference type="ARBA" id="ARBA00022741"/>
    </source>
</evidence>
<evidence type="ECO:0000256" key="11">
    <source>
        <dbReference type="HAMAP-Rule" id="MF_00983"/>
    </source>
</evidence>
<feature type="domain" description="Helicase ATP-binding" evidence="12">
    <location>
        <begin position="202"/>
        <end position="369"/>
    </location>
</feature>
<keyword evidence="9 11" id="KW-0238">DNA-binding</keyword>
<protein>
    <recommendedName>
        <fullName evidence="11">Replication restart protein PriA</fullName>
    </recommendedName>
    <alternativeName>
        <fullName evidence="11">ATP-dependent DNA helicase PriA</fullName>
        <ecNumber evidence="11">5.6.2.4</ecNumber>
    </alternativeName>
    <alternativeName>
        <fullName evidence="11">DNA 3'-5' helicase PriA</fullName>
    </alternativeName>
</protein>
<evidence type="ECO:0000313" key="14">
    <source>
        <dbReference type="Proteomes" id="UP001168540"/>
    </source>
</evidence>
<evidence type="ECO:0000259" key="12">
    <source>
        <dbReference type="PROSITE" id="PS51192"/>
    </source>
</evidence>
<organism evidence="13 14">
    <name type="scientific">Crenobacter oryzisoli</name>
    <dbReference type="NCBI Taxonomy" id="3056844"/>
    <lineage>
        <taxon>Bacteria</taxon>
        <taxon>Pseudomonadati</taxon>
        <taxon>Pseudomonadota</taxon>
        <taxon>Betaproteobacteria</taxon>
        <taxon>Neisseriales</taxon>
        <taxon>Neisseriaceae</taxon>
        <taxon>Crenobacter</taxon>
    </lineage>
</organism>
<name>A0ABT7XSJ4_9NEIS</name>
<keyword evidence="10 11" id="KW-0413">Isomerase</keyword>
<dbReference type="InterPro" id="IPR005259">
    <property type="entry name" value="PriA"/>
</dbReference>
<keyword evidence="2 11" id="KW-0235">DNA replication</keyword>
<evidence type="ECO:0000256" key="1">
    <source>
        <dbReference type="ARBA" id="ARBA00022515"/>
    </source>
</evidence>
<dbReference type="InterPro" id="IPR027417">
    <property type="entry name" value="P-loop_NTPase"/>
</dbReference>
<feature type="binding site" evidence="11">
    <location>
        <position position="459"/>
    </location>
    <ligand>
        <name>Zn(2+)</name>
        <dbReference type="ChEBI" id="CHEBI:29105"/>
        <label>2</label>
    </ligand>
</feature>
<feature type="binding site" evidence="11">
    <location>
        <position position="432"/>
    </location>
    <ligand>
        <name>Zn(2+)</name>
        <dbReference type="ChEBI" id="CHEBI:29105"/>
        <label>1</label>
    </ligand>
</feature>
<feature type="binding site" evidence="11">
    <location>
        <position position="429"/>
    </location>
    <ligand>
        <name>Zn(2+)</name>
        <dbReference type="ChEBI" id="CHEBI:29105"/>
        <label>1</label>
    </ligand>
</feature>
<dbReference type="InterPro" id="IPR041222">
    <property type="entry name" value="PriA_3primeBD"/>
</dbReference>
<dbReference type="RefSeq" id="WP_289831163.1">
    <property type="nucleotide sequence ID" value="NZ_JAUEDK010000035.1"/>
</dbReference>
<proteinExistence type="inferred from homology"/>
<dbReference type="SMART" id="SM00490">
    <property type="entry name" value="HELICc"/>
    <property type="match status" value="1"/>
</dbReference>
<dbReference type="InterPro" id="IPR041236">
    <property type="entry name" value="PriA_C"/>
</dbReference>
<keyword evidence="14" id="KW-1185">Reference proteome</keyword>
<keyword evidence="6 11" id="KW-0347">Helicase</keyword>
<evidence type="ECO:0000313" key="13">
    <source>
        <dbReference type="EMBL" id="MDN0076509.1"/>
    </source>
</evidence>
<dbReference type="InterPro" id="IPR001650">
    <property type="entry name" value="Helicase_C-like"/>
</dbReference>
<dbReference type="Pfam" id="PF00271">
    <property type="entry name" value="Helicase_C"/>
    <property type="match status" value="1"/>
</dbReference>
<comment type="subunit">
    <text evidence="11">Component of the replication restart primosome.</text>
</comment>
<evidence type="ECO:0000256" key="9">
    <source>
        <dbReference type="ARBA" id="ARBA00023125"/>
    </source>
</evidence>
<evidence type="ECO:0000256" key="2">
    <source>
        <dbReference type="ARBA" id="ARBA00022705"/>
    </source>
</evidence>
<evidence type="ECO:0000256" key="5">
    <source>
        <dbReference type="ARBA" id="ARBA00022801"/>
    </source>
</evidence>
<dbReference type="HAMAP" id="MF_00983">
    <property type="entry name" value="PriA"/>
    <property type="match status" value="1"/>
</dbReference>
<dbReference type="Gene3D" id="3.40.1440.60">
    <property type="entry name" value="PriA, 3(prime) DNA-binding domain"/>
    <property type="match status" value="1"/>
</dbReference>
<accession>A0ABT7XSJ4</accession>
<dbReference type="CDD" id="cd18804">
    <property type="entry name" value="SF2_C_priA"/>
    <property type="match status" value="1"/>
</dbReference>
<dbReference type="GO" id="GO:0016787">
    <property type="term" value="F:hydrolase activity"/>
    <property type="evidence" value="ECO:0007669"/>
    <property type="project" value="UniProtKB-KW"/>
</dbReference>
<feature type="binding site" evidence="11">
    <location>
        <position position="441"/>
    </location>
    <ligand>
        <name>Zn(2+)</name>
        <dbReference type="ChEBI" id="CHEBI:29105"/>
        <label>2</label>
    </ligand>
</feature>
<dbReference type="Pfam" id="PF18319">
    <property type="entry name" value="Zn_ribbon_PriA"/>
    <property type="match status" value="1"/>
</dbReference>
<evidence type="ECO:0000256" key="7">
    <source>
        <dbReference type="ARBA" id="ARBA00022833"/>
    </source>
</evidence>
<dbReference type="NCBIfam" id="TIGR00595">
    <property type="entry name" value="priA"/>
    <property type="match status" value="1"/>
</dbReference>
<dbReference type="Pfam" id="PF17764">
    <property type="entry name" value="PriA_3primeBD"/>
    <property type="match status" value="1"/>
</dbReference>
<comment type="catalytic activity">
    <reaction evidence="11">
        <text>ATP + H2O = ADP + phosphate + H(+)</text>
        <dbReference type="Rhea" id="RHEA:13065"/>
        <dbReference type="ChEBI" id="CHEBI:15377"/>
        <dbReference type="ChEBI" id="CHEBI:15378"/>
        <dbReference type="ChEBI" id="CHEBI:30616"/>
        <dbReference type="ChEBI" id="CHEBI:43474"/>
        <dbReference type="ChEBI" id="CHEBI:456216"/>
        <dbReference type="EC" id="5.6.2.4"/>
    </reaction>
</comment>
<dbReference type="PROSITE" id="PS51192">
    <property type="entry name" value="HELICASE_ATP_BIND_1"/>
    <property type="match status" value="1"/>
</dbReference>
<sequence length="722" mass="78973">MSNKVSVQVAVNVPLSMTFTYLADKPLPIGCRVRVPFRGGEQTGVVVDDQQSADVPAHKLKHVESCLDEIPPLPADFLELIRFTAQYYRHPIGQALFAALPGPLRRPQPARWPDERGWQLTLAAHDTEGPPPRQKARHALWHALAEPLAYQQAKAITPQAPALLKQWLAEGLVERVDAEPPLVVAEGPTLNDEQAAAVEAVAGSFGSFAPWLLNGITGSGKTEVYLRLIERVLAAGQQVLVLVPEINLTPQLVERFARRFPATPLAALHSGLADGERLAGWLAAWRGSAGIVIGTRLAAFTPLARVGLIIVDEEHDGSFKQQDELRYHARDLAVWRARQAGVPIVLGSATPSLESVANVEAGRYRELSLTRRAHGAAALPTVRLIDIRRQKLLDGLAEPAIAALRKRVERKELSLVYVNRRGYAPVIACTECGWLSGCPHCSSRLVWHVTDRRLHCHHCGYHEAPPRACPDCGNSDLKPMGQGTQRIEEALIALLPGARVLRIDRDTVGRKDAWEAIYRKVHGGEVDVLIGTQMLAKGHDFPALSLVLVLNADGGLYSADFRASERLFAQLSQVAGRAGRADTPGEVLVQTQWPEHPLYQALVAHDVAGFAAQQLAERREAGFPPAAFQVAVRADARTLEEASAFLDAAAALAEPPEGVTLAGPAPALMMRLANRERAHLLVESPQRVRLHTFLDDWLPRLAGLQQAHRQVRWSIDVDPQDF</sequence>
<keyword evidence="5 11" id="KW-0378">Hydrolase</keyword>
<comment type="catalytic activity">
    <reaction evidence="11">
        <text>Couples ATP hydrolysis with the unwinding of duplex DNA by translocating in the 3'-5' direction.</text>
        <dbReference type="EC" id="5.6.2.4"/>
    </reaction>
</comment>
<comment type="caution">
    <text evidence="13">The sequence shown here is derived from an EMBL/GenBank/DDBJ whole genome shotgun (WGS) entry which is preliminary data.</text>
</comment>
<dbReference type="InterPro" id="IPR011545">
    <property type="entry name" value="DEAD/DEAH_box_helicase_dom"/>
</dbReference>
<dbReference type="SUPFAM" id="SSF52540">
    <property type="entry name" value="P-loop containing nucleoside triphosphate hydrolases"/>
    <property type="match status" value="2"/>
</dbReference>
<feature type="binding site" evidence="11">
    <location>
        <position position="456"/>
    </location>
    <ligand>
        <name>Zn(2+)</name>
        <dbReference type="ChEBI" id="CHEBI:29105"/>
        <label>2</label>
    </ligand>
</feature>
<reference evidence="13" key="1">
    <citation type="submission" date="2023-06" db="EMBL/GenBank/DDBJ databases">
        <authorList>
            <person name="Zhang S."/>
        </authorList>
    </citation>
    <scope>NUCLEOTIDE SEQUENCE</scope>
    <source>
        <strain evidence="13">SG2303</strain>
    </source>
</reference>
<dbReference type="Pfam" id="PF00270">
    <property type="entry name" value="DEAD"/>
    <property type="match status" value="1"/>
</dbReference>
<dbReference type="PANTHER" id="PTHR30580:SF0">
    <property type="entry name" value="PRIMOSOMAL PROTEIN N"/>
    <property type="match status" value="1"/>
</dbReference>
<dbReference type="InterPro" id="IPR014001">
    <property type="entry name" value="Helicase_ATP-bd"/>
</dbReference>
<keyword evidence="8 11" id="KW-0067">ATP-binding</keyword>
<keyword evidence="1 11" id="KW-0639">Primosome</keyword>
<dbReference type="CDD" id="cd17929">
    <property type="entry name" value="DEXHc_priA"/>
    <property type="match status" value="1"/>
</dbReference>
<dbReference type="NCBIfam" id="NF004067">
    <property type="entry name" value="PRK05580.1-4"/>
    <property type="match status" value="1"/>
</dbReference>
<keyword evidence="3 11" id="KW-0479">Metal-binding</keyword>
<dbReference type="EMBL" id="JAUEDK010000035">
    <property type="protein sequence ID" value="MDN0076509.1"/>
    <property type="molecule type" value="Genomic_DNA"/>
</dbReference>
<evidence type="ECO:0000256" key="3">
    <source>
        <dbReference type="ARBA" id="ARBA00022723"/>
    </source>
</evidence>
<gene>
    <name evidence="11" type="primary">priA</name>
    <name evidence="13" type="ORF">QU481_16710</name>
</gene>
<dbReference type="PANTHER" id="PTHR30580">
    <property type="entry name" value="PRIMOSOMAL PROTEIN N"/>
    <property type="match status" value="1"/>
</dbReference>
<keyword evidence="7 11" id="KW-0862">Zinc</keyword>
<feature type="binding site" evidence="11">
    <location>
        <position position="469"/>
    </location>
    <ligand>
        <name>Zn(2+)</name>
        <dbReference type="ChEBI" id="CHEBI:29105"/>
        <label>1</label>
    </ligand>
</feature>
<dbReference type="InterPro" id="IPR042115">
    <property type="entry name" value="PriA_3primeBD_sf"/>
</dbReference>
<dbReference type="InterPro" id="IPR040498">
    <property type="entry name" value="PriA_CRR"/>
</dbReference>
<evidence type="ECO:0000256" key="6">
    <source>
        <dbReference type="ARBA" id="ARBA00022806"/>
    </source>
</evidence>
<dbReference type="EC" id="5.6.2.4" evidence="11"/>
<comment type="function">
    <text evidence="11">Initiates the restart of stalled replication forks, which reloads the replicative helicase on sites other than the origin of replication. Recognizes and binds to abandoned replication forks and remodels them to uncover a helicase loading site. Promotes assembly of the primosome at these replication forks.</text>
</comment>
<feature type="binding site" evidence="11">
    <location>
        <position position="438"/>
    </location>
    <ligand>
        <name>Zn(2+)</name>
        <dbReference type="ChEBI" id="CHEBI:29105"/>
        <label>2</label>
    </ligand>
</feature>
<dbReference type="SMART" id="SM00487">
    <property type="entry name" value="DEXDc"/>
    <property type="match status" value="1"/>
</dbReference>
<comment type="similarity">
    <text evidence="11">Belongs to the helicase family. PriA subfamily.</text>
</comment>
<dbReference type="Gene3D" id="3.40.50.300">
    <property type="entry name" value="P-loop containing nucleotide triphosphate hydrolases"/>
    <property type="match status" value="2"/>
</dbReference>
<evidence type="ECO:0000256" key="8">
    <source>
        <dbReference type="ARBA" id="ARBA00022840"/>
    </source>
</evidence>